<dbReference type="Proteomes" id="UP000030491">
    <property type="component" value="Unassembled WGS sequence"/>
</dbReference>
<proteinExistence type="predicted"/>
<dbReference type="EMBL" id="JNAJ01000018">
    <property type="protein sequence ID" value="KGF90124.1"/>
    <property type="molecule type" value="Genomic_DNA"/>
</dbReference>
<accession>A0A0A1ZPH1</accession>
<dbReference type="RefSeq" id="WP_032514793.1">
    <property type="nucleotide sequence ID" value="NZ_JNAJ01000018.1"/>
</dbReference>
<sequence>MPSSIPEKGINDLETKFPKLAAEADGWDPSTVTYGSGKKMPWKCKEGHTWKATLTNRTSHGYGCPICAEYGFNPEKPA</sequence>
<reference evidence="3" key="1">
    <citation type="journal article" date="2014" name="Sci. Data">
        <title>Genomes of diverse isolates of the marine cyanobacterium Prochlorococcus.</title>
        <authorList>
            <person name="Biller S."/>
            <person name="Berube P."/>
            <person name="Thompson J."/>
            <person name="Kelly L."/>
            <person name="Roggensack S."/>
            <person name="Awad L."/>
            <person name="Roache-Johnson K."/>
            <person name="Ding H."/>
            <person name="Giovannoni S.J."/>
            <person name="Moore L.R."/>
            <person name="Chisholm S.W."/>
        </authorList>
    </citation>
    <scope>NUCLEOTIDE SEQUENCE [LARGE SCALE GENOMIC DNA]</scope>
</reference>
<protein>
    <recommendedName>
        <fullName evidence="1">Treble clef zinc finger domain-containing protein</fullName>
    </recommendedName>
</protein>
<name>A0A0A1ZPH1_PROMR</name>
<organism evidence="2 3">
    <name type="scientific">Prochlorococcus marinus str. MIT 9116</name>
    <dbReference type="NCBI Taxonomy" id="167544"/>
    <lineage>
        <taxon>Bacteria</taxon>
        <taxon>Bacillati</taxon>
        <taxon>Cyanobacteriota</taxon>
        <taxon>Cyanophyceae</taxon>
        <taxon>Synechococcales</taxon>
        <taxon>Prochlorococcaceae</taxon>
        <taxon>Prochlorococcus</taxon>
    </lineage>
</organism>
<evidence type="ECO:0000313" key="3">
    <source>
        <dbReference type="Proteomes" id="UP000030491"/>
    </source>
</evidence>
<evidence type="ECO:0000313" key="2">
    <source>
        <dbReference type="EMBL" id="KGF90124.1"/>
    </source>
</evidence>
<gene>
    <name evidence="2" type="ORF">EU93_1988</name>
</gene>
<dbReference type="InterPro" id="IPR025487">
    <property type="entry name" value="DUF4379"/>
</dbReference>
<feature type="domain" description="Treble clef zinc finger" evidence="1">
    <location>
        <begin position="27"/>
        <end position="69"/>
    </location>
</feature>
<comment type="caution">
    <text evidence="2">The sequence shown here is derived from an EMBL/GenBank/DDBJ whole genome shotgun (WGS) entry which is preliminary data.</text>
</comment>
<dbReference type="AlphaFoldDB" id="A0A0A1ZPH1"/>
<dbReference type="Pfam" id="PF14311">
    <property type="entry name" value="DUF4379"/>
    <property type="match status" value="1"/>
</dbReference>
<evidence type="ECO:0000259" key="1">
    <source>
        <dbReference type="Pfam" id="PF14311"/>
    </source>
</evidence>